<comment type="caution">
    <text evidence="1">The sequence shown here is derived from an EMBL/GenBank/DDBJ whole genome shotgun (WGS) entry which is preliminary data.</text>
</comment>
<sequence>MCRTIVTHHYACGHERRQYFANDPVCLPGPELCRRVGALRYHHFYWNQVTDWPSAMHETNYRYGNCDLCAAHCYYQSHDFGDSHPWATFLRTNALANNSGLAEHEERARAAEEAERSRRFGGWCSELLPTVTARLERFLWNLPEGVSLKQDSSSPLDGDVADHQLWRDGLVSHMILQGEVDGASLLMHILRHIQSLPLGGPAEWSGLVQRVAMACGQWRHFASNPEVFNCVEYLAQEMGYGLLFGNMERVAYQAVRDITARYSEARDIADAVLSWLQNSILAAEMAGQPAPELSSVLAGLTLNDAKPEPEPLSELADLTLNDLE</sequence>
<name>A0AAW0R6H4_9PEZI</name>
<protein>
    <submittedName>
        <fullName evidence="1">Uncharacterized protein</fullName>
    </submittedName>
</protein>
<proteinExistence type="predicted"/>
<gene>
    <name evidence="1" type="ORF">PG999_001795</name>
</gene>
<dbReference type="EMBL" id="JAQQWP010000002">
    <property type="protein sequence ID" value="KAK8129415.1"/>
    <property type="molecule type" value="Genomic_DNA"/>
</dbReference>
<reference evidence="1 2" key="1">
    <citation type="submission" date="2023-01" db="EMBL/GenBank/DDBJ databases">
        <title>Analysis of 21 Apiospora genomes using comparative genomics revels a genus with tremendous synthesis potential of carbohydrate active enzymes and secondary metabolites.</title>
        <authorList>
            <person name="Sorensen T."/>
        </authorList>
    </citation>
    <scope>NUCLEOTIDE SEQUENCE [LARGE SCALE GENOMIC DNA]</scope>
    <source>
        <strain evidence="1 2">CBS 117206</strain>
    </source>
</reference>
<accession>A0AAW0R6H4</accession>
<keyword evidence="2" id="KW-1185">Reference proteome</keyword>
<evidence type="ECO:0000313" key="2">
    <source>
        <dbReference type="Proteomes" id="UP001392437"/>
    </source>
</evidence>
<organism evidence="1 2">
    <name type="scientific">Apiospora kogelbergensis</name>
    <dbReference type="NCBI Taxonomy" id="1337665"/>
    <lineage>
        <taxon>Eukaryota</taxon>
        <taxon>Fungi</taxon>
        <taxon>Dikarya</taxon>
        <taxon>Ascomycota</taxon>
        <taxon>Pezizomycotina</taxon>
        <taxon>Sordariomycetes</taxon>
        <taxon>Xylariomycetidae</taxon>
        <taxon>Amphisphaeriales</taxon>
        <taxon>Apiosporaceae</taxon>
        <taxon>Apiospora</taxon>
    </lineage>
</organism>
<evidence type="ECO:0000313" key="1">
    <source>
        <dbReference type="EMBL" id="KAK8129415.1"/>
    </source>
</evidence>
<dbReference type="AlphaFoldDB" id="A0AAW0R6H4"/>
<dbReference type="Proteomes" id="UP001392437">
    <property type="component" value="Unassembled WGS sequence"/>
</dbReference>